<dbReference type="Proteomes" id="UP000551501">
    <property type="component" value="Unassembled WGS sequence"/>
</dbReference>
<dbReference type="InterPro" id="IPR005184">
    <property type="entry name" value="DUF306_Meta_HslJ"/>
</dbReference>
<feature type="domain" description="DUF306" evidence="2">
    <location>
        <begin position="160"/>
        <end position="268"/>
    </location>
</feature>
<dbReference type="PROSITE" id="PS51257">
    <property type="entry name" value="PROKAR_LIPOPROTEIN"/>
    <property type="match status" value="1"/>
</dbReference>
<dbReference type="Gene3D" id="2.40.128.270">
    <property type="match status" value="2"/>
</dbReference>
<evidence type="ECO:0000313" key="4">
    <source>
        <dbReference type="Proteomes" id="UP000551501"/>
    </source>
</evidence>
<dbReference type="InterPro" id="IPR038670">
    <property type="entry name" value="HslJ-like_sf"/>
</dbReference>
<keyword evidence="4" id="KW-1185">Reference proteome</keyword>
<evidence type="ECO:0000256" key="1">
    <source>
        <dbReference type="SAM" id="SignalP"/>
    </source>
</evidence>
<dbReference type="AlphaFoldDB" id="A0A840F1S4"/>
<dbReference type="PANTHER" id="PTHR35535">
    <property type="entry name" value="HEAT SHOCK PROTEIN HSLJ"/>
    <property type="match status" value="1"/>
</dbReference>
<sequence>MNRRRRRDLPARARIASLTVTGAVVVATLAACGSPSGSGDTGSHVVDPAELVGKTYVSDDATEKTVPGGGPLIISFGTDARISVNAGCNGHGGTVAFDGDTMTAGPLVGTMMACPPPHDTVDKWVGDLFDAPLTWSLTGRTLTLERGDLSVSLDQRVDRPVAGTNWRVKALIGADAVTSSQALDRAKPTLTIGAEGTLRGFTGCNRMTGEATVAGTGPTQTVTIGPIATTRKACPGDTGEIEKSILAVLRDAVTATVDGDRMRLTNVADPAIGLELSVSRTSDGK</sequence>
<comment type="caution">
    <text evidence="3">The sequence shown here is derived from an EMBL/GenBank/DDBJ whole genome shotgun (WGS) entry which is preliminary data.</text>
</comment>
<gene>
    <name evidence="3" type="ORF">BKA16_003000</name>
</gene>
<dbReference type="InterPro" id="IPR053147">
    <property type="entry name" value="Hsp_HslJ-like"/>
</dbReference>
<evidence type="ECO:0000313" key="3">
    <source>
        <dbReference type="EMBL" id="MBB4136448.1"/>
    </source>
</evidence>
<dbReference type="PANTHER" id="PTHR35535:SF2">
    <property type="entry name" value="DUF306 DOMAIN-CONTAINING PROTEIN"/>
    <property type="match status" value="1"/>
</dbReference>
<protein>
    <submittedName>
        <fullName evidence="3">Heat shock protein HslJ</fullName>
    </submittedName>
</protein>
<feature type="signal peptide" evidence="1">
    <location>
        <begin position="1"/>
        <end position="22"/>
    </location>
</feature>
<feature type="chain" id="PRO_5039038267" evidence="1">
    <location>
        <begin position="23"/>
        <end position="285"/>
    </location>
</feature>
<feature type="domain" description="DUF306" evidence="2">
    <location>
        <begin position="49"/>
        <end position="147"/>
    </location>
</feature>
<evidence type="ECO:0000259" key="2">
    <source>
        <dbReference type="Pfam" id="PF03724"/>
    </source>
</evidence>
<keyword evidence="3" id="KW-0346">Stress response</keyword>
<dbReference type="Pfam" id="PF03724">
    <property type="entry name" value="META"/>
    <property type="match status" value="2"/>
</dbReference>
<organism evidence="3 4">
    <name type="scientific">Gordonia humi</name>
    <dbReference type="NCBI Taxonomy" id="686429"/>
    <lineage>
        <taxon>Bacteria</taxon>
        <taxon>Bacillati</taxon>
        <taxon>Actinomycetota</taxon>
        <taxon>Actinomycetes</taxon>
        <taxon>Mycobacteriales</taxon>
        <taxon>Gordoniaceae</taxon>
        <taxon>Gordonia</taxon>
    </lineage>
</organism>
<reference evidence="3 4" key="1">
    <citation type="submission" date="2020-08" db="EMBL/GenBank/DDBJ databases">
        <title>Sequencing the genomes of 1000 actinobacteria strains.</title>
        <authorList>
            <person name="Klenk H.-P."/>
        </authorList>
    </citation>
    <scope>NUCLEOTIDE SEQUENCE [LARGE SCALE GENOMIC DNA]</scope>
    <source>
        <strain evidence="3 4">DSM 45298</strain>
    </source>
</reference>
<proteinExistence type="predicted"/>
<dbReference type="RefSeq" id="WP_183371429.1">
    <property type="nucleotide sequence ID" value="NZ_BAABHL010000120.1"/>
</dbReference>
<keyword evidence="1" id="KW-0732">Signal</keyword>
<dbReference type="EMBL" id="JACIFP010000001">
    <property type="protein sequence ID" value="MBB4136448.1"/>
    <property type="molecule type" value="Genomic_DNA"/>
</dbReference>
<name>A0A840F1S4_9ACTN</name>
<accession>A0A840F1S4</accession>